<evidence type="ECO:0000256" key="3">
    <source>
        <dbReference type="ARBA" id="ARBA00022729"/>
    </source>
</evidence>
<name>A0A0M2HR58_9MICO</name>
<dbReference type="GO" id="GO:0030313">
    <property type="term" value="C:cell envelope"/>
    <property type="evidence" value="ECO:0007669"/>
    <property type="project" value="UniProtKB-SubCell"/>
</dbReference>
<accession>A0A0M2HR58</accession>
<dbReference type="STRING" id="273678.RS84_02198"/>
<dbReference type="GO" id="GO:0046688">
    <property type="term" value="P:response to copper ion"/>
    <property type="evidence" value="ECO:0007669"/>
    <property type="project" value="InterPro"/>
</dbReference>
<keyword evidence="4" id="KW-0186">Copper</keyword>
<dbReference type="PATRIC" id="fig|273678.4.peg.2203"/>
<feature type="compositionally biased region" description="Low complexity" evidence="5">
    <location>
        <begin position="135"/>
        <end position="155"/>
    </location>
</feature>
<evidence type="ECO:0000256" key="5">
    <source>
        <dbReference type="SAM" id="MobiDB-lite"/>
    </source>
</evidence>
<comment type="caution">
    <text evidence="9">The sequence shown here is derived from an EMBL/GenBank/DDBJ whole genome shotgun (WGS) entry which is preliminary data.</text>
</comment>
<dbReference type="AlphaFoldDB" id="A0A0M2HR58"/>
<dbReference type="InterPro" id="IPR014756">
    <property type="entry name" value="Ig_E-set"/>
</dbReference>
<reference evidence="9 10" key="1">
    <citation type="submission" date="2015-02" db="EMBL/GenBank/DDBJ databases">
        <title>Draft genome sequences of ten Microbacterium spp. with emphasis on heavy metal contaminated environments.</title>
        <authorList>
            <person name="Corretto E."/>
        </authorList>
    </citation>
    <scope>NUCLEOTIDE SEQUENCE [LARGE SCALE GENOMIC DNA]</scope>
    <source>
        <strain evidence="9 10">SA35</strain>
    </source>
</reference>
<evidence type="ECO:0000313" key="10">
    <source>
        <dbReference type="Proteomes" id="UP000033900"/>
    </source>
</evidence>
<evidence type="ECO:0000256" key="1">
    <source>
        <dbReference type="ARBA" id="ARBA00004196"/>
    </source>
</evidence>
<dbReference type="PANTHER" id="PTHR34820">
    <property type="entry name" value="INNER MEMBRANE PROTEIN YEBZ"/>
    <property type="match status" value="1"/>
</dbReference>
<feature type="transmembrane region" description="Helical" evidence="6">
    <location>
        <begin position="170"/>
        <end position="192"/>
    </location>
</feature>
<dbReference type="Proteomes" id="UP000033900">
    <property type="component" value="Unassembled WGS sequence"/>
</dbReference>
<dbReference type="Gene3D" id="2.60.40.1220">
    <property type="match status" value="1"/>
</dbReference>
<dbReference type="PROSITE" id="PS51318">
    <property type="entry name" value="TAT"/>
    <property type="match status" value="1"/>
</dbReference>
<evidence type="ECO:0000313" key="9">
    <source>
        <dbReference type="EMBL" id="KJL47405.1"/>
    </source>
</evidence>
<keyword evidence="6" id="KW-0472">Membrane</keyword>
<dbReference type="OrthoDB" id="5242236at2"/>
<evidence type="ECO:0000256" key="7">
    <source>
        <dbReference type="SAM" id="SignalP"/>
    </source>
</evidence>
<dbReference type="GO" id="GO:0005507">
    <property type="term" value="F:copper ion binding"/>
    <property type="evidence" value="ECO:0007669"/>
    <property type="project" value="InterPro"/>
</dbReference>
<feature type="region of interest" description="Disordered" evidence="5">
    <location>
        <begin position="135"/>
        <end position="167"/>
    </location>
</feature>
<evidence type="ECO:0000259" key="8">
    <source>
        <dbReference type="Pfam" id="PF04234"/>
    </source>
</evidence>
<dbReference type="InterPro" id="IPR014755">
    <property type="entry name" value="Cu-Rt/internalin_Ig-like"/>
</dbReference>
<keyword evidence="3 7" id="KW-0732">Signal</keyword>
<keyword evidence="6" id="KW-0812">Transmembrane</keyword>
<evidence type="ECO:0000256" key="2">
    <source>
        <dbReference type="ARBA" id="ARBA00022723"/>
    </source>
</evidence>
<keyword evidence="10" id="KW-1185">Reference proteome</keyword>
<dbReference type="InterPro" id="IPR007348">
    <property type="entry name" value="CopC_dom"/>
</dbReference>
<proteinExistence type="predicted"/>
<keyword evidence="6" id="KW-1133">Transmembrane helix</keyword>
<sequence length="209" mass="20666">MPTPTTRAGVLTALSALLVVLAVGAGAEPASAHETLVSSTPAEGEQLTAPPEQITLVFSDSVLTMGAEVVLNDASGRNWVDGDVAINGATVTATVAPGMPAGAYDIIWKVVSGDGHPISALVPFSVLQAAPTAAPTAVPTSTPTAAQTAAPVAPTERPDSGDGEGDPWPIGPVILSAIAVVAALGLVILLVVRRRGAGGRGADTDADSL</sequence>
<evidence type="ECO:0000256" key="4">
    <source>
        <dbReference type="ARBA" id="ARBA00023008"/>
    </source>
</evidence>
<gene>
    <name evidence="9" type="primary">copC</name>
    <name evidence="9" type="ORF">RS84_02198</name>
</gene>
<dbReference type="InterPro" id="IPR006311">
    <property type="entry name" value="TAT_signal"/>
</dbReference>
<dbReference type="InterPro" id="IPR032694">
    <property type="entry name" value="CopC/D"/>
</dbReference>
<dbReference type="RefSeq" id="WP_045257799.1">
    <property type="nucleotide sequence ID" value="NZ_JYJB01000009.1"/>
</dbReference>
<comment type="subcellular location">
    <subcellularLocation>
        <location evidence="1">Cell envelope</location>
    </subcellularLocation>
</comment>
<dbReference type="GO" id="GO:0005886">
    <property type="term" value="C:plasma membrane"/>
    <property type="evidence" value="ECO:0007669"/>
    <property type="project" value="TreeGrafter"/>
</dbReference>
<dbReference type="EMBL" id="JYJB01000009">
    <property type="protein sequence ID" value="KJL47405.1"/>
    <property type="molecule type" value="Genomic_DNA"/>
</dbReference>
<dbReference type="GO" id="GO:0006825">
    <property type="term" value="P:copper ion transport"/>
    <property type="evidence" value="ECO:0007669"/>
    <property type="project" value="InterPro"/>
</dbReference>
<dbReference type="SUPFAM" id="SSF81296">
    <property type="entry name" value="E set domains"/>
    <property type="match status" value="1"/>
</dbReference>
<organism evidence="9 10">
    <name type="scientific">Microbacterium hydrocarbonoxydans</name>
    <dbReference type="NCBI Taxonomy" id="273678"/>
    <lineage>
        <taxon>Bacteria</taxon>
        <taxon>Bacillati</taxon>
        <taxon>Actinomycetota</taxon>
        <taxon>Actinomycetes</taxon>
        <taxon>Micrococcales</taxon>
        <taxon>Microbacteriaceae</taxon>
        <taxon>Microbacterium</taxon>
    </lineage>
</organism>
<evidence type="ECO:0000256" key="6">
    <source>
        <dbReference type="SAM" id="Phobius"/>
    </source>
</evidence>
<keyword evidence="2" id="KW-0479">Metal-binding</keyword>
<dbReference type="PANTHER" id="PTHR34820:SF4">
    <property type="entry name" value="INNER MEMBRANE PROTEIN YEBZ"/>
    <property type="match status" value="1"/>
</dbReference>
<feature type="chain" id="PRO_5005633754" evidence="7">
    <location>
        <begin position="33"/>
        <end position="209"/>
    </location>
</feature>
<dbReference type="GO" id="GO:0042597">
    <property type="term" value="C:periplasmic space"/>
    <property type="evidence" value="ECO:0007669"/>
    <property type="project" value="InterPro"/>
</dbReference>
<dbReference type="Pfam" id="PF04234">
    <property type="entry name" value="CopC"/>
    <property type="match status" value="1"/>
</dbReference>
<feature type="signal peptide" evidence="7">
    <location>
        <begin position="1"/>
        <end position="32"/>
    </location>
</feature>
<feature type="domain" description="CopC" evidence="8">
    <location>
        <begin position="33"/>
        <end position="126"/>
    </location>
</feature>
<protein>
    <submittedName>
        <fullName evidence="9">Copper resistance protein C</fullName>
    </submittedName>
</protein>